<keyword evidence="1" id="KW-0812">Transmembrane</keyword>
<dbReference type="PANTHER" id="PTHR36015">
    <property type="entry name" value="HOLLIDAY JUNCTION RESOLVASE MOC1, CHLOROPLASTIC-RELATED"/>
    <property type="match status" value="1"/>
</dbReference>
<name>A0A445JF26_GLYSO</name>
<dbReference type="InterPro" id="IPR045290">
    <property type="entry name" value="MOC1-like"/>
</dbReference>
<dbReference type="GO" id="GO:0008821">
    <property type="term" value="F:crossover junction DNA endonuclease activity"/>
    <property type="evidence" value="ECO:0007669"/>
    <property type="project" value="InterPro"/>
</dbReference>
<sequence length="253" mass="28211">MMDGEVDPLMKRETAKENRVKNEGCEEDFLDNPITELIKMEVEGGDATKPHCFQYSDFHKKVVMMKQKSLLDPDSIMKVVGTSTVLESWNFNLLGEPFALNFVASMTDSLAVKLSKLTLDFIRNHCIYRAVTPLSARWEAVTVGKKILPKESGWWSGGFGYGLWIGILVASGFSVIPVPSFTWKAKFELSGNGTTKDDSRRIASTLFPSMTSMLSRKKDHGRAEALLIAAYGQDQNKTLKPSCCDTILDNLEN</sequence>
<keyword evidence="1" id="KW-0472">Membrane</keyword>
<keyword evidence="3" id="KW-1185">Reference proteome</keyword>
<feature type="transmembrane region" description="Helical" evidence="1">
    <location>
        <begin position="154"/>
        <end position="176"/>
    </location>
</feature>
<gene>
    <name evidence="2" type="ORF">D0Y65_020651</name>
</gene>
<evidence type="ECO:0000256" key="1">
    <source>
        <dbReference type="SAM" id="Phobius"/>
    </source>
</evidence>
<dbReference type="Proteomes" id="UP000289340">
    <property type="component" value="Chromosome 8"/>
</dbReference>
<dbReference type="AlphaFoldDB" id="A0A445JF26"/>
<organism evidence="2 3">
    <name type="scientific">Glycine soja</name>
    <name type="common">Wild soybean</name>
    <dbReference type="NCBI Taxonomy" id="3848"/>
    <lineage>
        <taxon>Eukaryota</taxon>
        <taxon>Viridiplantae</taxon>
        <taxon>Streptophyta</taxon>
        <taxon>Embryophyta</taxon>
        <taxon>Tracheophyta</taxon>
        <taxon>Spermatophyta</taxon>
        <taxon>Magnoliopsida</taxon>
        <taxon>eudicotyledons</taxon>
        <taxon>Gunneridae</taxon>
        <taxon>Pentapetalae</taxon>
        <taxon>rosids</taxon>
        <taxon>fabids</taxon>
        <taxon>Fabales</taxon>
        <taxon>Fabaceae</taxon>
        <taxon>Papilionoideae</taxon>
        <taxon>50 kb inversion clade</taxon>
        <taxon>NPAAA clade</taxon>
        <taxon>indigoferoid/millettioid clade</taxon>
        <taxon>Phaseoleae</taxon>
        <taxon>Glycine</taxon>
        <taxon>Glycine subgen. Soja</taxon>
    </lineage>
</organism>
<reference evidence="2 3" key="1">
    <citation type="submission" date="2018-09" db="EMBL/GenBank/DDBJ databases">
        <title>A high-quality reference genome of wild soybean provides a powerful tool to mine soybean genomes.</title>
        <authorList>
            <person name="Xie M."/>
            <person name="Chung C.Y.L."/>
            <person name="Li M.-W."/>
            <person name="Wong F.-L."/>
            <person name="Chan T.-F."/>
            <person name="Lam H.-M."/>
        </authorList>
    </citation>
    <scope>NUCLEOTIDE SEQUENCE [LARGE SCALE GENOMIC DNA]</scope>
    <source>
        <strain evidence="3">cv. W05</strain>
        <tissue evidence="2">Hypocotyl of etiolated seedlings</tissue>
    </source>
</reference>
<proteinExistence type="predicted"/>
<protein>
    <submittedName>
        <fullName evidence="2">Holliday junction resolvase MOC1, chloroplastic</fullName>
    </submittedName>
</protein>
<dbReference type="PANTHER" id="PTHR36015:SF6">
    <property type="entry name" value="HOLLIDAY JUNCTION RESOLVASE MOC1, CHLOROPLASTIC-RELATED"/>
    <property type="match status" value="1"/>
</dbReference>
<comment type="caution">
    <text evidence="2">The sequence shown here is derived from an EMBL/GenBank/DDBJ whole genome shotgun (WGS) entry which is preliminary data.</text>
</comment>
<keyword evidence="1" id="KW-1133">Transmembrane helix</keyword>
<accession>A0A445JF26</accession>
<evidence type="ECO:0000313" key="2">
    <source>
        <dbReference type="EMBL" id="RZB97062.1"/>
    </source>
</evidence>
<dbReference type="EMBL" id="QZWG01000008">
    <property type="protein sequence ID" value="RZB97062.1"/>
    <property type="molecule type" value="Genomic_DNA"/>
</dbReference>
<dbReference type="CDD" id="cd22992">
    <property type="entry name" value="MOC1"/>
    <property type="match status" value="1"/>
</dbReference>
<evidence type="ECO:0000313" key="3">
    <source>
        <dbReference type="Proteomes" id="UP000289340"/>
    </source>
</evidence>